<keyword evidence="2" id="KW-1185">Reference proteome</keyword>
<evidence type="ECO:0000313" key="1">
    <source>
        <dbReference type="EMBL" id="PWN06029.1"/>
    </source>
</evidence>
<dbReference type="AlphaFoldDB" id="A0A316TRU7"/>
<dbReference type="EMBL" id="QGGB01000008">
    <property type="protein sequence ID" value="PWN06029.1"/>
    <property type="molecule type" value="Genomic_DNA"/>
</dbReference>
<sequence>MGLETLQNGFHYEGWLILEDGPITTGKFNVNENGSIVDLDGNDIANGTFTITNDISSASAFVLTIEPAGDIDDIPADTHHLAGSISNGSAVLNLEHPASLGSSFSSSSGEYILATPTDGVNENENSGIWFLNPGSGSPMAGLDLPILPEGWRYEGWAVYDGIPITTGTFISTSEADAFAEFSGPENGPPFPGEDFLMNAPDGVMFPIDLAGGTAVISIEPFPDDSPAPFALKPLVGMIPENATDRMVYTLNNNSGSFPEGTLRIN</sequence>
<comment type="caution">
    <text evidence="1">The sequence shown here is derived from an EMBL/GenBank/DDBJ whole genome shotgun (WGS) entry which is preliminary data.</text>
</comment>
<dbReference type="Proteomes" id="UP000245533">
    <property type="component" value="Unassembled WGS sequence"/>
</dbReference>
<reference evidence="1 2" key="1">
    <citation type="submission" date="2018-05" db="EMBL/GenBank/DDBJ databases">
        <title>Rhodohalobacter halophilus gen. nov., sp. nov., a moderately halophilic member of the family Balneolaceae.</title>
        <authorList>
            <person name="Liu Z.-W."/>
        </authorList>
    </citation>
    <scope>NUCLEOTIDE SEQUENCE [LARGE SCALE GENOMIC DNA]</scope>
    <source>
        <strain evidence="1 2">8A47</strain>
    </source>
</reference>
<gene>
    <name evidence="1" type="ORF">DDZ15_12685</name>
</gene>
<evidence type="ECO:0008006" key="3">
    <source>
        <dbReference type="Google" id="ProtNLM"/>
    </source>
</evidence>
<evidence type="ECO:0000313" key="2">
    <source>
        <dbReference type="Proteomes" id="UP000245533"/>
    </source>
</evidence>
<name>A0A316TRU7_9BACT</name>
<organism evidence="1 2">
    <name type="scientific">Rhodohalobacter mucosus</name>
    <dbReference type="NCBI Taxonomy" id="2079485"/>
    <lineage>
        <taxon>Bacteria</taxon>
        <taxon>Pseudomonadati</taxon>
        <taxon>Balneolota</taxon>
        <taxon>Balneolia</taxon>
        <taxon>Balneolales</taxon>
        <taxon>Balneolaceae</taxon>
        <taxon>Rhodohalobacter</taxon>
    </lineage>
</organism>
<protein>
    <recommendedName>
        <fullName evidence="3">Anti-sigma-K factor rskA</fullName>
    </recommendedName>
</protein>
<accession>A0A316TRU7</accession>
<proteinExistence type="predicted"/>